<feature type="region of interest" description="Disordered" evidence="2">
    <location>
        <begin position="314"/>
        <end position="366"/>
    </location>
</feature>
<feature type="region of interest" description="Disordered" evidence="2">
    <location>
        <begin position="840"/>
        <end position="862"/>
    </location>
</feature>
<evidence type="ECO:0000259" key="3">
    <source>
        <dbReference type="PROSITE" id="PS50222"/>
    </source>
</evidence>
<gene>
    <name evidence="4" type="primary">LOC100183380</name>
</gene>
<reference evidence="4" key="1">
    <citation type="submission" date="2020-04" db="EMBL/GenBank/DDBJ databases">
        <authorList>
            <person name="Neveu A P."/>
        </authorList>
    </citation>
    <scope>NUCLEOTIDE SEQUENCE</scope>
    <source>
        <tissue evidence="4">Whole embryo</tissue>
    </source>
</reference>
<feature type="compositionally biased region" description="Basic and acidic residues" evidence="2">
    <location>
        <begin position="196"/>
        <end position="205"/>
    </location>
</feature>
<proteinExistence type="evidence at transcript level"/>
<organism evidence="4">
    <name type="scientific">Phallusia mammillata</name>
    <dbReference type="NCBI Taxonomy" id="59560"/>
    <lineage>
        <taxon>Eukaryota</taxon>
        <taxon>Metazoa</taxon>
        <taxon>Chordata</taxon>
        <taxon>Tunicata</taxon>
        <taxon>Ascidiacea</taxon>
        <taxon>Phlebobranchia</taxon>
        <taxon>Ascidiidae</taxon>
        <taxon>Phallusia</taxon>
    </lineage>
</organism>
<dbReference type="EMBL" id="LR786934">
    <property type="protein sequence ID" value="CAB3262796.1"/>
    <property type="molecule type" value="mRNA"/>
</dbReference>
<evidence type="ECO:0000256" key="1">
    <source>
        <dbReference type="ARBA" id="ARBA00022837"/>
    </source>
</evidence>
<feature type="domain" description="EF-hand" evidence="3">
    <location>
        <begin position="526"/>
        <end position="561"/>
    </location>
</feature>
<sequence length="1041" mass="118188">MAPDMAQKFPSISHPLSRLGSRESLSISGQSRNGAQSVDWSLRDPTPLPMSQPLEKLRSKSVAGSNTSERSFNCPSSQSGRRMGTDEILIILEDKLRSSNLHAVRNIFKCNDPNGEGKVSKEAFSRILWQLCGYLSPRQISHLMRRLGIDKKNYVVFDDLVNYFRRPSTHGGGGESHTNMVSSSHLLKPPNSAPERMTHERHSVTENETSSVKRFSTPRAAPESHVNVAARSWELLKNKAATGDLDFHSLFPPMVFGEGAYVIPGQLRECLHKLRIPSSDDIVAKIFRKFDGGSPFAVRSKKFFELLGLDPEGKRLPSSAKPPSGDSPRKRETPRAESVAVTKVLTPSSTPRPRPATSLSNGVTAQQVNEQRSVTSCGYESAGRPKTSLEVVATARLFDGDVAEYISKKLEEGQVHIQRALEAKDTNACGLISKPDLRDVFYILGIPLKPTNLEHFLARNGLRRSDGVVNYRLLLRRLQSRSNRSLLNKVMRNQDHVFHETNPPPTPAEGASAPVLEVKLLDIFQREFLAFLAACRQFDQNGTGFLTLDEFRSAIEARYTIKITDSAWEQFTSSSYVRLVNPPSNATQGQKGYVPYNDFLAKFDVMLRPSTADADDPWVEEIADMSHLREHKDRYVKSMDVDASTHTHRHEPRPLPQLEATLVDVLLYKFQNFKKEYDLIVREDFCRVDKEKFDYILFRCGFVLTPSELSALWLSMPITRPMESLSIPTIFQHVMRLYYGSIYPGKFNKQSRDSAIVTRVLEKIRVPIVSHWNLLKKKLRYLDPMGTSRIPKEDMLQIMHGLRPDVSELELHYLIEMLESRIPGKTNYFRLMEYYTKHAKRKVSQESSRRPLLSSDSERVPKQELKYPLPQQHHYRHPTPPQPEFINLRNAPSVSPFKRVTKQPKVSKSYPPNTVPMQEYRKNVVAKGNKATKARNSFEMYRGRLENIQRHPPSTASKDSGYASPPAVPQMGAKELSSIGRALRKEDVGERGRIPVEAFRKVLAAYGMSFRNPDEIYKLLSTYDRKMRDEVSYEKFLTAMS</sequence>
<accession>A0A6F9DIK8</accession>
<feature type="compositionally biased region" description="Polar residues" evidence="2">
    <location>
        <begin position="23"/>
        <end position="39"/>
    </location>
</feature>
<dbReference type="SMART" id="SM00054">
    <property type="entry name" value="EFh"/>
    <property type="match status" value="3"/>
</dbReference>
<dbReference type="PANTHER" id="PTHR20875:SF5">
    <property type="entry name" value="EF-HAND DOMAIN-CONTAINING PROTEIN"/>
    <property type="match status" value="1"/>
</dbReference>
<feature type="region of interest" description="Disordered" evidence="2">
    <location>
        <begin position="168"/>
        <end position="220"/>
    </location>
</feature>
<dbReference type="InterPro" id="IPR018247">
    <property type="entry name" value="EF_Hand_1_Ca_BS"/>
</dbReference>
<feature type="compositionally biased region" description="Polar residues" evidence="2">
    <location>
        <begin position="62"/>
        <end position="80"/>
    </location>
</feature>
<dbReference type="Gene3D" id="1.10.238.10">
    <property type="entry name" value="EF-hand"/>
    <property type="match status" value="2"/>
</dbReference>
<protein>
    <submittedName>
        <fullName evidence="4">Uncharacterized protein LOC100183380</fullName>
    </submittedName>
</protein>
<dbReference type="SUPFAM" id="SSF47473">
    <property type="entry name" value="EF-hand"/>
    <property type="match status" value="3"/>
</dbReference>
<dbReference type="AlphaFoldDB" id="A0A6F9DIK8"/>
<feature type="region of interest" description="Disordered" evidence="2">
    <location>
        <begin position="948"/>
        <end position="970"/>
    </location>
</feature>
<dbReference type="PROSITE" id="PS00018">
    <property type="entry name" value="EF_HAND_1"/>
    <property type="match status" value="1"/>
</dbReference>
<keyword evidence="1" id="KW-0106">Calcium</keyword>
<feature type="region of interest" description="Disordered" evidence="2">
    <location>
        <begin position="1"/>
        <end position="81"/>
    </location>
</feature>
<evidence type="ECO:0000256" key="2">
    <source>
        <dbReference type="SAM" id="MobiDB-lite"/>
    </source>
</evidence>
<dbReference type="InterPro" id="IPR002048">
    <property type="entry name" value="EF_hand_dom"/>
</dbReference>
<dbReference type="GO" id="GO:0005509">
    <property type="term" value="F:calcium ion binding"/>
    <property type="evidence" value="ECO:0007669"/>
    <property type="project" value="InterPro"/>
</dbReference>
<dbReference type="InterPro" id="IPR052603">
    <property type="entry name" value="EFCB6"/>
</dbReference>
<evidence type="ECO:0000313" key="4">
    <source>
        <dbReference type="EMBL" id="CAB3262796.1"/>
    </source>
</evidence>
<dbReference type="InterPro" id="IPR011992">
    <property type="entry name" value="EF-hand-dom_pair"/>
</dbReference>
<name>A0A6F9DIK8_9ASCI</name>
<feature type="compositionally biased region" description="Low complexity" evidence="2">
    <location>
        <begin position="345"/>
        <end position="360"/>
    </location>
</feature>
<dbReference type="PROSITE" id="PS50222">
    <property type="entry name" value="EF_HAND_2"/>
    <property type="match status" value="1"/>
</dbReference>
<dbReference type="PANTHER" id="PTHR20875">
    <property type="entry name" value="EF-HAND CALCIUM-BINDING DOMAIN-CONTAINING PROTEIN 6-RELATED"/>
    <property type="match status" value="1"/>
</dbReference>
<feature type="compositionally biased region" description="Polar residues" evidence="2">
    <location>
        <begin position="176"/>
        <end position="185"/>
    </location>
</feature>